<dbReference type="SMART" id="SM00443">
    <property type="entry name" value="G_patch"/>
    <property type="match status" value="1"/>
</dbReference>
<reference evidence="3 4" key="1">
    <citation type="submission" date="2013-07" db="EMBL/GenBank/DDBJ databases">
        <title>The Genome Sequence of Cryptococcus heveanensis BCC8398.</title>
        <authorList>
            <consortium name="The Broad Institute Genome Sequencing Platform"/>
            <person name="Cuomo C."/>
            <person name="Litvintseva A."/>
            <person name="Chen Y."/>
            <person name="Heitman J."/>
            <person name="Sun S."/>
            <person name="Springer D."/>
            <person name="Dromer F."/>
            <person name="Young S.K."/>
            <person name="Zeng Q."/>
            <person name="Gargeya S."/>
            <person name="Fitzgerald M."/>
            <person name="Abouelleil A."/>
            <person name="Alvarado L."/>
            <person name="Berlin A.M."/>
            <person name="Chapman S.B."/>
            <person name="Dewar J."/>
            <person name="Goldberg J."/>
            <person name="Griggs A."/>
            <person name="Gujja S."/>
            <person name="Hansen M."/>
            <person name="Howarth C."/>
            <person name="Imamovic A."/>
            <person name="Larimer J."/>
            <person name="McCowan C."/>
            <person name="Murphy C."/>
            <person name="Pearson M."/>
            <person name="Priest M."/>
            <person name="Roberts A."/>
            <person name="Saif S."/>
            <person name="Shea T."/>
            <person name="Sykes S."/>
            <person name="Wortman J."/>
            <person name="Nusbaum C."/>
            <person name="Birren B."/>
        </authorList>
    </citation>
    <scope>NUCLEOTIDE SEQUENCE [LARGE SCALE GENOMIC DNA]</scope>
    <source>
        <strain evidence="3 4">BCC8398</strain>
    </source>
</reference>
<dbReference type="EMBL" id="KI669514">
    <property type="protein sequence ID" value="OCF30937.1"/>
    <property type="molecule type" value="Genomic_DNA"/>
</dbReference>
<feature type="compositionally biased region" description="Low complexity" evidence="1">
    <location>
        <begin position="18"/>
        <end position="31"/>
    </location>
</feature>
<proteinExistence type="predicted"/>
<accession>A0A1B9GIV4</accession>
<feature type="compositionally biased region" description="Polar residues" evidence="1">
    <location>
        <begin position="74"/>
        <end position="88"/>
    </location>
</feature>
<feature type="domain" description="G-patch" evidence="2">
    <location>
        <begin position="111"/>
        <end position="173"/>
    </location>
</feature>
<keyword evidence="4" id="KW-1185">Reference proteome</keyword>
<feature type="compositionally biased region" description="Basic and acidic residues" evidence="1">
    <location>
        <begin position="141"/>
        <end position="158"/>
    </location>
</feature>
<reference evidence="4" key="2">
    <citation type="submission" date="2013-12" db="EMBL/GenBank/DDBJ databases">
        <title>Evolution of pathogenesis and genome organization in the Tremellales.</title>
        <authorList>
            <person name="Cuomo C."/>
            <person name="Litvintseva A."/>
            <person name="Heitman J."/>
            <person name="Chen Y."/>
            <person name="Sun S."/>
            <person name="Springer D."/>
            <person name="Dromer F."/>
            <person name="Young S."/>
            <person name="Zeng Q."/>
            <person name="Chapman S."/>
            <person name="Gujja S."/>
            <person name="Saif S."/>
            <person name="Birren B."/>
        </authorList>
    </citation>
    <scope>NUCLEOTIDE SEQUENCE [LARGE SCALE GENOMIC DNA]</scope>
    <source>
        <strain evidence="4">BCC8398</strain>
    </source>
</reference>
<protein>
    <recommendedName>
        <fullName evidence="2">G-patch domain-containing protein</fullName>
    </recommendedName>
</protein>
<dbReference type="PANTHER" id="PTHR21032:SF0">
    <property type="entry name" value="G PATCH DOMAIN-CONTAINING PROTEIN 11"/>
    <property type="match status" value="1"/>
</dbReference>
<dbReference type="SMART" id="SM01173">
    <property type="entry name" value="DUF4187"/>
    <property type="match status" value="1"/>
</dbReference>
<gene>
    <name evidence="3" type="ORF">I316_07465</name>
</gene>
<evidence type="ECO:0000259" key="2">
    <source>
        <dbReference type="PROSITE" id="PS50174"/>
    </source>
</evidence>
<dbReference type="GO" id="GO:0003676">
    <property type="term" value="F:nucleic acid binding"/>
    <property type="evidence" value="ECO:0007669"/>
    <property type="project" value="InterPro"/>
</dbReference>
<dbReference type="InterPro" id="IPR000467">
    <property type="entry name" value="G_patch_dom"/>
</dbReference>
<dbReference type="PANTHER" id="PTHR21032">
    <property type="entry name" value="G PATCH DOMAIN-CONTAINING PROTEIN 11"/>
    <property type="match status" value="1"/>
</dbReference>
<dbReference type="Pfam" id="PF01585">
    <property type="entry name" value="G-patch"/>
    <property type="match status" value="1"/>
</dbReference>
<feature type="compositionally biased region" description="Basic and acidic residues" evidence="1">
    <location>
        <begin position="245"/>
        <end position="281"/>
    </location>
</feature>
<dbReference type="InterPro" id="IPR039249">
    <property type="entry name" value="GPATCH11"/>
</dbReference>
<evidence type="ECO:0000256" key="1">
    <source>
        <dbReference type="SAM" id="MobiDB-lite"/>
    </source>
</evidence>
<dbReference type="GO" id="GO:0000776">
    <property type="term" value="C:kinetochore"/>
    <property type="evidence" value="ECO:0007669"/>
    <property type="project" value="TreeGrafter"/>
</dbReference>
<dbReference type="Proteomes" id="UP000092666">
    <property type="component" value="Unassembled WGS sequence"/>
</dbReference>
<feature type="compositionally biased region" description="Basic and acidic residues" evidence="1">
    <location>
        <begin position="64"/>
        <end position="73"/>
    </location>
</feature>
<dbReference type="OrthoDB" id="786951at2759"/>
<feature type="region of interest" description="Disordered" evidence="1">
    <location>
        <begin position="1"/>
        <end position="281"/>
    </location>
</feature>
<organism evidence="3 4">
    <name type="scientific">Kwoniella heveanensis BCC8398</name>
    <dbReference type="NCBI Taxonomy" id="1296120"/>
    <lineage>
        <taxon>Eukaryota</taxon>
        <taxon>Fungi</taxon>
        <taxon>Dikarya</taxon>
        <taxon>Basidiomycota</taxon>
        <taxon>Agaricomycotina</taxon>
        <taxon>Tremellomycetes</taxon>
        <taxon>Tremellales</taxon>
        <taxon>Cryptococcaceae</taxon>
        <taxon>Kwoniella</taxon>
    </lineage>
</organism>
<evidence type="ECO:0000313" key="4">
    <source>
        <dbReference type="Proteomes" id="UP000092666"/>
    </source>
</evidence>
<dbReference type="AlphaFoldDB" id="A0A1B9GIV4"/>
<dbReference type="InterPro" id="IPR025239">
    <property type="entry name" value="DUF4187"/>
</dbReference>
<evidence type="ECO:0000313" key="3">
    <source>
        <dbReference type="EMBL" id="OCF30937.1"/>
    </source>
</evidence>
<name>A0A1B9GIV4_9TREE</name>
<dbReference type="PROSITE" id="PS50174">
    <property type="entry name" value="G_PATCH"/>
    <property type="match status" value="1"/>
</dbReference>
<dbReference type="Pfam" id="PF13821">
    <property type="entry name" value="DUF4187"/>
    <property type="match status" value="1"/>
</dbReference>
<feature type="compositionally biased region" description="Basic and acidic residues" evidence="1">
    <location>
        <begin position="32"/>
        <end position="44"/>
    </location>
</feature>
<dbReference type="STRING" id="1296120.A0A1B9GIV4"/>
<sequence>MSDSEDDFMSDKFLIDLAPSGSSSTSSSSKSKAQEAKSYTERRNLQALRSMRKGQANNKIPLKQLEEQRRREGLNTSLFEQHLSSSSVDGGATSPSSAGSAHGSRSGTKGGSNKAMEMMMKMGWKAGEGLGKKRSPPPEIPSKRARLDNDSVRARVAEDEPGPSRGGIGSAAPKSISKMSFVPGLTDTEGTNQAGTTSSSSGSSKPSKASGVSGRIEPIRISMWSGRKGLSAREPSPPPLTSSNRDPDALDPEKLKRLGRETEGFRERQRAEFSVRERERKGRAAREKLVALDTENGVKFHPLHILPFDPLSTIPRPLMRLLYPAQAFSPSPSPPPSAAREPILAYKDGSNLSAAEKMREQIRRDMLSDLHGPDEDEDDEGGVVRFGILPDKDDQKREAIKDATVTGRDDTAGVIWDEMVSGAKRVLAMDPEAYLNFVVDQLRHEYLFCFWCAYRYKSYDEMEGPGGCPGEEEDDH</sequence>
<feature type="compositionally biased region" description="Low complexity" evidence="1">
    <location>
        <begin position="90"/>
        <end position="107"/>
    </location>
</feature>
<feature type="compositionally biased region" description="Low complexity" evidence="1">
    <location>
        <begin position="194"/>
        <end position="214"/>
    </location>
</feature>